<dbReference type="InterPro" id="IPR025077">
    <property type="entry name" value="DUF3941"/>
</dbReference>
<dbReference type="KEGG" id="pasa:BAOM_1050"/>
<evidence type="ECO:0000313" key="3">
    <source>
        <dbReference type="Proteomes" id="UP000283095"/>
    </source>
</evidence>
<sequence length="43" mass="4987">MSTTKDNDKKAKDNQAYNAEKNVQYTENLRAGKHSYSKQTDHK</sequence>
<name>A0A3Q9RLP3_9BACI</name>
<feature type="compositionally biased region" description="Basic and acidic residues" evidence="1">
    <location>
        <begin position="1"/>
        <end position="13"/>
    </location>
</feature>
<evidence type="ECO:0000313" key="2">
    <source>
        <dbReference type="EMBL" id="AZV41661.1"/>
    </source>
</evidence>
<accession>A0A3Q9RLP3</accession>
<protein>
    <submittedName>
        <fullName evidence="2">Uncharacterized protein</fullName>
    </submittedName>
</protein>
<reference evidence="2 3" key="1">
    <citation type="submission" date="2018-01" db="EMBL/GenBank/DDBJ databases">
        <title>Bacillus asahii Genome sequencing and assembly.</title>
        <authorList>
            <person name="Jiang H."/>
            <person name="Feng Y."/>
            <person name="Zhao F."/>
            <person name="Lin X."/>
        </authorList>
    </citation>
    <scope>NUCLEOTIDE SEQUENCE [LARGE SCALE GENOMIC DNA]</scope>
    <source>
        <strain evidence="2 3">OM18</strain>
    </source>
</reference>
<dbReference type="Proteomes" id="UP000283095">
    <property type="component" value="Chromosome"/>
</dbReference>
<dbReference type="Pfam" id="PF13081">
    <property type="entry name" value="DUF3941"/>
    <property type="match status" value="1"/>
</dbReference>
<evidence type="ECO:0000256" key="1">
    <source>
        <dbReference type="SAM" id="MobiDB-lite"/>
    </source>
</evidence>
<dbReference type="RefSeq" id="WP_127759308.1">
    <property type="nucleotide sequence ID" value="NZ_CP026095.1"/>
</dbReference>
<organism evidence="2 3">
    <name type="scientific">Peribacillus asahii</name>
    <dbReference type="NCBI Taxonomy" id="228899"/>
    <lineage>
        <taxon>Bacteria</taxon>
        <taxon>Bacillati</taxon>
        <taxon>Bacillota</taxon>
        <taxon>Bacilli</taxon>
        <taxon>Bacillales</taxon>
        <taxon>Bacillaceae</taxon>
        <taxon>Peribacillus</taxon>
    </lineage>
</organism>
<gene>
    <name evidence="2" type="ORF">BAOM_1050</name>
</gene>
<feature type="region of interest" description="Disordered" evidence="1">
    <location>
        <begin position="1"/>
        <end position="43"/>
    </location>
</feature>
<dbReference type="EMBL" id="CP026095">
    <property type="protein sequence ID" value="AZV41661.1"/>
    <property type="molecule type" value="Genomic_DNA"/>
</dbReference>
<dbReference type="AlphaFoldDB" id="A0A3Q9RLP3"/>
<proteinExistence type="predicted"/>